<sequence length="512" mass="58325">MQGKEGEHSEVQFDVGSPTVGLLVKEDALNRGSYEGGHTNLIFELLELECRTQRDSVNDIAVRDDQHVSLSDPEDEDVSSALARQKHYNSDPESNQPSHKKDSKKNTDDKMTCVAYLMGLPNFCSNAAFEGIFRFGEEKLYISFIYAKCNSIEHRDLWQSLELVDSNESPWLMVGDFNIIREDSERVGGHPRPITSMEDFNNCIDHCGLLDLQVMGRRLSWCNGRERHTCSWARLDRALINIHFANRFPSAFFEYLNHCPMLIHFQKQETIKELEERLEVLESCLQGGYDKKVECDFLVTKFELDTWEQREELRLSQLEKKKWLSEGDQNTKFFHVVVNQRRKSKVISNMRLENGTILNSPEQVHQGALNYFQDYLSNPPIIEQVDLTSLIQNSIAEENNVALALAPAEAEILAALKSIPRESSPGLNGFGSVGAPLVSHLLYADDLLVFVNGGKRFVQRLLSTLERRNLMRLTGFVEGKFPVTYLAPLVSGRLTSRNLEPLTEKIRRKIAG</sequence>
<comment type="caution">
    <text evidence="1">The sequence shown here is derived from an EMBL/GenBank/DDBJ whole genome shotgun (WGS) entry which is preliminary data.</text>
</comment>
<organism evidence="1 2">
    <name type="scientific">Pistacia atlantica</name>
    <dbReference type="NCBI Taxonomy" id="434234"/>
    <lineage>
        <taxon>Eukaryota</taxon>
        <taxon>Viridiplantae</taxon>
        <taxon>Streptophyta</taxon>
        <taxon>Embryophyta</taxon>
        <taxon>Tracheophyta</taxon>
        <taxon>Spermatophyta</taxon>
        <taxon>Magnoliopsida</taxon>
        <taxon>eudicotyledons</taxon>
        <taxon>Gunneridae</taxon>
        <taxon>Pentapetalae</taxon>
        <taxon>rosids</taxon>
        <taxon>malvids</taxon>
        <taxon>Sapindales</taxon>
        <taxon>Anacardiaceae</taxon>
        <taxon>Pistacia</taxon>
    </lineage>
</organism>
<accession>A0ACC1A478</accession>
<gene>
    <name evidence="1" type="ORF">Patl1_12355</name>
</gene>
<reference evidence="2" key="1">
    <citation type="journal article" date="2023" name="G3 (Bethesda)">
        <title>Genome assembly and association tests identify interacting loci associated with vigor, precocity, and sex in interspecific pistachio rootstocks.</title>
        <authorList>
            <person name="Palmer W."/>
            <person name="Jacygrad E."/>
            <person name="Sagayaradj S."/>
            <person name="Cavanaugh K."/>
            <person name="Han R."/>
            <person name="Bertier L."/>
            <person name="Beede B."/>
            <person name="Kafkas S."/>
            <person name="Golino D."/>
            <person name="Preece J."/>
            <person name="Michelmore R."/>
        </authorList>
    </citation>
    <scope>NUCLEOTIDE SEQUENCE [LARGE SCALE GENOMIC DNA]</scope>
</reference>
<name>A0ACC1A478_9ROSI</name>
<dbReference type="Proteomes" id="UP001164250">
    <property type="component" value="Chromosome 12"/>
</dbReference>
<evidence type="ECO:0000313" key="2">
    <source>
        <dbReference type="Proteomes" id="UP001164250"/>
    </source>
</evidence>
<proteinExistence type="predicted"/>
<dbReference type="EMBL" id="CM047908">
    <property type="protein sequence ID" value="KAJ0081173.1"/>
    <property type="molecule type" value="Genomic_DNA"/>
</dbReference>
<protein>
    <submittedName>
        <fullName evidence="1">Uncharacterized protein</fullName>
    </submittedName>
</protein>
<keyword evidence="2" id="KW-1185">Reference proteome</keyword>
<evidence type="ECO:0000313" key="1">
    <source>
        <dbReference type="EMBL" id="KAJ0081173.1"/>
    </source>
</evidence>